<feature type="signal peptide" evidence="1">
    <location>
        <begin position="1"/>
        <end position="26"/>
    </location>
</feature>
<evidence type="ECO:0000313" key="3">
    <source>
        <dbReference type="EMBL" id="MCZ4225068.1"/>
    </source>
</evidence>
<feature type="chain" id="PRO_5047060162" evidence="1">
    <location>
        <begin position="27"/>
        <end position="386"/>
    </location>
</feature>
<reference evidence="3" key="1">
    <citation type="submission" date="2022-12" db="EMBL/GenBank/DDBJ databases">
        <title>Genome sequence of SJ11.</title>
        <authorList>
            <person name="Woo H."/>
        </authorList>
    </citation>
    <scope>NUCLEOTIDE SEQUENCE</scope>
    <source>
        <strain evidence="3">SJ11</strain>
    </source>
</reference>
<accession>A0ABT4L1K9</accession>
<keyword evidence="1" id="KW-0732">Signal</keyword>
<dbReference type="PANTHER" id="PTHR37957:SF1">
    <property type="entry name" value="PHYTASE-LIKE DOMAIN-CONTAINING PROTEIN"/>
    <property type="match status" value="1"/>
</dbReference>
<protein>
    <submittedName>
        <fullName evidence="3">Esterase-like activity of phytase family protein</fullName>
    </submittedName>
</protein>
<gene>
    <name evidence="3" type="ORF">O0931_17270</name>
</gene>
<evidence type="ECO:0000259" key="2">
    <source>
        <dbReference type="Pfam" id="PF13449"/>
    </source>
</evidence>
<dbReference type="Pfam" id="PF13449">
    <property type="entry name" value="Phytase-like"/>
    <property type="match status" value="1"/>
</dbReference>
<dbReference type="PANTHER" id="PTHR37957">
    <property type="entry name" value="BLR7070 PROTEIN"/>
    <property type="match status" value="1"/>
</dbReference>
<dbReference type="EMBL" id="JAPWGL010000005">
    <property type="protein sequence ID" value="MCZ4225068.1"/>
    <property type="molecule type" value="Genomic_DNA"/>
</dbReference>
<dbReference type="PROSITE" id="PS51257">
    <property type="entry name" value="PROKAR_LIPOPROTEIN"/>
    <property type="match status" value="1"/>
</dbReference>
<dbReference type="InterPro" id="IPR027372">
    <property type="entry name" value="Phytase-like_dom"/>
</dbReference>
<dbReference type="Proteomes" id="UP001144341">
    <property type="component" value="Unassembled WGS sequence"/>
</dbReference>
<comment type="caution">
    <text evidence="3">The sequence shown here is derived from an EMBL/GenBank/DDBJ whole genome shotgun (WGS) entry which is preliminary data.</text>
</comment>
<evidence type="ECO:0000313" key="4">
    <source>
        <dbReference type="Proteomes" id="UP001144341"/>
    </source>
</evidence>
<keyword evidence="4" id="KW-1185">Reference proteome</keyword>
<sequence>MKKVSHKISFVCLSFILLLASCSSTRDISKQAETSVSSIKFLDEYILPHNANFQNTLVGGLSGIDYDAKNNQYFLISDDPSQFSPARIYTAKIEVKDNKIDTVKLTGILPILQENGQQYPKYGTVKNLKADGESVRYNPKKQQLIWSNEGERLFKNGDSVIIQPALTFLSREGKFIDTLPLPKGFHFTKGENGPRKNALFEGLTYADDYKTLYASLEEPLYQDGREAAFGYDKALTRILKFDVKTKKNTAQYAYNLGDLPVNPTVESDWNLNGISEILAINRHTLLVMERAWAKGHDDHTFIKLYLVDLNDAENELENASFVKTPPKPLKKKLLFDFDLLNRHIDNFEGVTFGPKLPNGHNTLIFIVDDNFAKNEKGQIFLFEVMP</sequence>
<organism evidence="3 4">
    <name type="scientific">Pedobacter rhodius</name>
    <dbReference type="NCBI Taxonomy" id="3004098"/>
    <lineage>
        <taxon>Bacteria</taxon>
        <taxon>Pseudomonadati</taxon>
        <taxon>Bacteroidota</taxon>
        <taxon>Sphingobacteriia</taxon>
        <taxon>Sphingobacteriales</taxon>
        <taxon>Sphingobacteriaceae</taxon>
        <taxon>Pedobacter</taxon>
    </lineage>
</organism>
<dbReference type="RefSeq" id="WP_269416729.1">
    <property type="nucleotide sequence ID" value="NZ_JAPWGL010000005.1"/>
</dbReference>
<name>A0ABT4L1K9_9SPHI</name>
<feature type="domain" description="Phytase-like" evidence="2">
    <location>
        <begin position="57"/>
        <end position="371"/>
    </location>
</feature>
<evidence type="ECO:0000256" key="1">
    <source>
        <dbReference type="SAM" id="SignalP"/>
    </source>
</evidence>
<proteinExistence type="predicted"/>